<evidence type="ECO:0000256" key="1">
    <source>
        <dbReference type="SAM" id="MobiDB-lite"/>
    </source>
</evidence>
<feature type="region of interest" description="Disordered" evidence="1">
    <location>
        <begin position="40"/>
        <end position="64"/>
    </location>
</feature>
<accession>A0ABP7ZAL4</accession>
<keyword evidence="3" id="KW-1185">Reference proteome</keyword>
<name>A0ABP7ZAL4_9ACTN</name>
<comment type="caution">
    <text evidence="2">The sequence shown here is derived from an EMBL/GenBank/DDBJ whole genome shotgun (WGS) entry which is preliminary data.</text>
</comment>
<protein>
    <submittedName>
        <fullName evidence="2">Uncharacterized protein</fullName>
    </submittedName>
</protein>
<dbReference type="RefSeq" id="WP_345023795.1">
    <property type="nucleotide sequence ID" value="NZ_BAABDO010000090.1"/>
</dbReference>
<reference evidence="3" key="1">
    <citation type="journal article" date="2019" name="Int. J. Syst. Evol. Microbiol.">
        <title>The Global Catalogue of Microorganisms (GCM) 10K type strain sequencing project: providing services to taxonomists for standard genome sequencing and annotation.</title>
        <authorList>
            <consortium name="The Broad Institute Genomics Platform"/>
            <consortium name="The Broad Institute Genome Sequencing Center for Infectious Disease"/>
            <person name="Wu L."/>
            <person name="Ma J."/>
        </authorList>
    </citation>
    <scope>NUCLEOTIDE SEQUENCE [LARGE SCALE GENOMIC DNA]</scope>
    <source>
        <strain evidence="3">JCM 17316</strain>
    </source>
</reference>
<gene>
    <name evidence="2" type="ORF">GCM10022416_47730</name>
</gene>
<dbReference type="EMBL" id="BAABDO010000090">
    <property type="protein sequence ID" value="GAA4150954.1"/>
    <property type="molecule type" value="Genomic_DNA"/>
</dbReference>
<organism evidence="2 3">
    <name type="scientific">Actinomadura keratinilytica</name>
    <dbReference type="NCBI Taxonomy" id="547461"/>
    <lineage>
        <taxon>Bacteria</taxon>
        <taxon>Bacillati</taxon>
        <taxon>Actinomycetota</taxon>
        <taxon>Actinomycetes</taxon>
        <taxon>Streptosporangiales</taxon>
        <taxon>Thermomonosporaceae</taxon>
        <taxon>Actinomadura</taxon>
    </lineage>
</organism>
<proteinExistence type="predicted"/>
<sequence length="89" mass="9241">MVSVLIALSVLALLAVGSWLSQMGGGVDVELWERGREALRTASPGGDAAPRDDPRTASTGNVRVLPSKSEDGRFLEDDAAIVDAPAHAT</sequence>
<evidence type="ECO:0000313" key="2">
    <source>
        <dbReference type="EMBL" id="GAA4150954.1"/>
    </source>
</evidence>
<evidence type="ECO:0000313" key="3">
    <source>
        <dbReference type="Proteomes" id="UP001500266"/>
    </source>
</evidence>
<dbReference type="Proteomes" id="UP001500266">
    <property type="component" value="Unassembled WGS sequence"/>
</dbReference>